<dbReference type="EMBL" id="PXOF01000170">
    <property type="protein sequence ID" value="RGP61206.1"/>
    <property type="molecule type" value="Genomic_DNA"/>
</dbReference>
<proteinExistence type="predicted"/>
<feature type="region of interest" description="Disordered" evidence="1">
    <location>
        <begin position="134"/>
        <end position="218"/>
    </location>
</feature>
<name>A0A395RM60_FUSSP</name>
<feature type="compositionally biased region" description="Basic residues" evidence="1">
    <location>
        <begin position="73"/>
        <end position="86"/>
    </location>
</feature>
<feature type="compositionally biased region" description="Basic and acidic residues" evidence="1">
    <location>
        <begin position="23"/>
        <end position="41"/>
    </location>
</feature>
<keyword evidence="3" id="KW-1185">Reference proteome</keyword>
<feature type="compositionally biased region" description="Basic residues" evidence="1">
    <location>
        <begin position="42"/>
        <end position="51"/>
    </location>
</feature>
<gene>
    <name evidence="2" type="ORF">FSPOR_10191</name>
</gene>
<sequence>MFPEPFPDDPYRTSHFEPSLEAGSDKENKKRSPDDESDKSSFRRRPRRKTRPDRYSTKSKATRNSPAKTKNEKSRKKSRPQKHRLRSSQDVMANFASGAIPNARMKPNLTTGLFLNGRSSTAAPVADLTFNDTRFLEPKSSPKKKHKDAQLSTNGETDHDEDDTSNNLEPSSRQRSDFLKTAVTEKDTKGKGEPDHTFQEDRDSLNGSNPEPSPETPRTMLKKLITTGIFDGTGILKLPFDEEMESNLIQHHDNSTLGNVQPVGSHTGQNEVSMVDPSKDSTLLSTTQPHSNIASFYRKHYRNHPDRSTGKVYLELQDEKTPLHTHATAQVRSSNIANPACMRDKYEPSMTENLSPDLKLAHNSAVNGRRQSADEASEGGYHYVQRIDQKDQRKPRLTNPGSDAADFGYLVHPTSIQSPEPVGMKQPIIGDWQQYCAIKLPQQSLADQHSLHLTHGDVGMPGPNSMLFPIPLTEVYSVQDERGHSNAQAEQPRRTCGNETDETYQALYDGYVGDTEEYTEHELQEMQQDLGELQSGNPECDREREPFLDVTYTSPQQEIDTSLLASQKSPGDGVGCIAGRIEDRPNASNAEMVAFWRPNHF</sequence>
<evidence type="ECO:0000313" key="3">
    <source>
        <dbReference type="Proteomes" id="UP000266152"/>
    </source>
</evidence>
<dbReference type="STRING" id="5514.A0A395RM60"/>
<feature type="compositionally biased region" description="Basic and acidic residues" evidence="1">
    <location>
        <begin position="172"/>
        <end position="204"/>
    </location>
</feature>
<feature type="compositionally biased region" description="Polar residues" evidence="1">
    <location>
        <begin position="58"/>
        <end position="68"/>
    </location>
</feature>
<protein>
    <submittedName>
        <fullName evidence="2">Uncharacterized protein</fullName>
    </submittedName>
</protein>
<organism evidence="2 3">
    <name type="scientific">Fusarium sporotrichioides</name>
    <dbReference type="NCBI Taxonomy" id="5514"/>
    <lineage>
        <taxon>Eukaryota</taxon>
        <taxon>Fungi</taxon>
        <taxon>Dikarya</taxon>
        <taxon>Ascomycota</taxon>
        <taxon>Pezizomycotina</taxon>
        <taxon>Sordariomycetes</taxon>
        <taxon>Hypocreomycetidae</taxon>
        <taxon>Hypocreales</taxon>
        <taxon>Nectriaceae</taxon>
        <taxon>Fusarium</taxon>
    </lineage>
</organism>
<evidence type="ECO:0000256" key="1">
    <source>
        <dbReference type="SAM" id="MobiDB-lite"/>
    </source>
</evidence>
<dbReference type="AlphaFoldDB" id="A0A395RM60"/>
<accession>A0A395RM60</accession>
<comment type="caution">
    <text evidence="2">The sequence shown here is derived from an EMBL/GenBank/DDBJ whole genome shotgun (WGS) entry which is preliminary data.</text>
</comment>
<dbReference type="Proteomes" id="UP000266152">
    <property type="component" value="Unassembled WGS sequence"/>
</dbReference>
<reference evidence="2 3" key="1">
    <citation type="journal article" date="2018" name="PLoS Pathog.">
        <title>Evolution of structural diversity of trichothecenes, a family of toxins produced by plant pathogenic and entomopathogenic fungi.</title>
        <authorList>
            <person name="Proctor R.H."/>
            <person name="McCormick S.P."/>
            <person name="Kim H.S."/>
            <person name="Cardoza R.E."/>
            <person name="Stanley A.M."/>
            <person name="Lindo L."/>
            <person name="Kelly A."/>
            <person name="Brown D.W."/>
            <person name="Lee T."/>
            <person name="Vaughan M.M."/>
            <person name="Alexander N.J."/>
            <person name="Busman M."/>
            <person name="Gutierrez S."/>
        </authorList>
    </citation>
    <scope>NUCLEOTIDE SEQUENCE [LARGE SCALE GENOMIC DNA]</scope>
    <source>
        <strain evidence="2 3">NRRL 3299</strain>
    </source>
</reference>
<feature type="region of interest" description="Disordered" evidence="1">
    <location>
        <begin position="1"/>
        <end position="116"/>
    </location>
</feature>
<evidence type="ECO:0000313" key="2">
    <source>
        <dbReference type="EMBL" id="RGP61206.1"/>
    </source>
</evidence>